<dbReference type="OrthoDB" id="6942177at2"/>
<evidence type="ECO:0000313" key="2">
    <source>
        <dbReference type="Proteomes" id="UP000285349"/>
    </source>
</evidence>
<dbReference type="Proteomes" id="UP000285349">
    <property type="component" value="Unassembled WGS sequence"/>
</dbReference>
<dbReference type="AlphaFoldDB" id="A0A423JM03"/>
<evidence type="ECO:0000313" key="1">
    <source>
        <dbReference type="EMBL" id="RON38730.1"/>
    </source>
</evidence>
<accession>A0A423JM03</accession>
<dbReference type="RefSeq" id="WP_123515419.1">
    <property type="nucleotide sequence ID" value="NZ_MOBQ01000056.1"/>
</dbReference>
<organism evidence="1 2">
    <name type="scientific">Pseudomonas frederiksbergensis</name>
    <dbReference type="NCBI Taxonomy" id="104087"/>
    <lineage>
        <taxon>Bacteria</taxon>
        <taxon>Pseudomonadati</taxon>
        <taxon>Pseudomonadota</taxon>
        <taxon>Gammaproteobacteria</taxon>
        <taxon>Pseudomonadales</taxon>
        <taxon>Pseudomonadaceae</taxon>
        <taxon>Pseudomonas</taxon>
    </lineage>
</organism>
<protein>
    <submittedName>
        <fullName evidence="1">Uncharacterized protein</fullName>
    </submittedName>
</protein>
<proteinExistence type="predicted"/>
<dbReference type="EMBL" id="MOBQ01000056">
    <property type="protein sequence ID" value="RON38730.1"/>
    <property type="molecule type" value="Genomic_DNA"/>
</dbReference>
<name>A0A423JM03_9PSED</name>
<gene>
    <name evidence="1" type="ORF">BK666_28385</name>
</gene>
<sequence>MFKRNSYGAVVVLLVAAALAFYFGRGPEHIAIHIGKSFDTVASDSTFPVKDETAIYPSDPPHPSSTWISTPVVITFDDKQHGFTLPATQFGAIGWSEFKAITLTTSPMMETVPFEQAVKLLDELQQMFKKAGWAPESVQGNDWLKIETDEDKVRLQAKLFEQLDGVILLIPHKYSLILHIKCYVRCDERNTETAKYLIDVGLGEDHFSD</sequence>
<reference evidence="1 2" key="1">
    <citation type="submission" date="2016-10" db="EMBL/GenBank/DDBJ databases">
        <title>Comparative genome analysis of multiple Pseudomonas spp. focuses on biocontrol and plant growth promoting traits.</title>
        <authorList>
            <person name="Tao X.-Y."/>
            <person name="Taylor C.G."/>
        </authorList>
    </citation>
    <scope>NUCLEOTIDE SEQUENCE [LARGE SCALE GENOMIC DNA]</scope>
    <source>
        <strain evidence="1 2">37A10</strain>
    </source>
</reference>
<comment type="caution">
    <text evidence="1">The sequence shown here is derived from an EMBL/GenBank/DDBJ whole genome shotgun (WGS) entry which is preliminary data.</text>
</comment>